<dbReference type="InterPro" id="IPR023095">
    <property type="entry name" value="Ade_MeTrfase_dom_2"/>
</dbReference>
<evidence type="ECO:0000256" key="8">
    <source>
        <dbReference type="RuleBase" id="RU361257"/>
    </source>
</evidence>
<reference evidence="9 10" key="1">
    <citation type="submission" date="2020-10" db="EMBL/GenBank/DDBJ databases">
        <title>Eggerthella sp. nov., isolated from human feces.</title>
        <authorList>
            <person name="Yajun G."/>
        </authorList>
    </citation>
    <scope>NUCLEOTIDE SEQUENCE [LARGE SCALE GENOMIC DNA]</scope>
    <source>
        <strain evidence="9 10">HF-1101</strain>
    </source>
</reference>
<dbReference type="RefSeq" id="WP_160942707.1">
    <property type="nucleotide sequence ID" value="NZ_CP063310.1"/>
</dbReference>
<evidence type="ECO:0000256" key="7">
    <source>
        <dbReference type="PIRSR" id="PIRSR000398-1"/>
    </source>
</evidence>
<evidence type="ECO:0000256" key="6">
    <source>
        <dbReference type="ARBA" id="ARBA00047942"/>
    </source>
</evidence>
<evidence type="ECO:0000313" key="9">
    <source>
        <dbReference type="EMBL" id="QOS67356.1"/>
    </source>
</evidence>
<dbReference type="Gene3D" id="1.10.1020.10">
    <property type="entry name" value="Adenine-specific Methyltransferase, Domain 2"/>
    <property type="match status" value="1"/>
</dbReference>
<dbReference type="GO" id="GO:0009307">
    <property type="term" value="P:DNA restriction-modification system"/>
    <property type="evidence" value="ECO:0007669"/>
    <property type="project" value="InterPro"/>
</dbReference>
<dbReference type="InterPro" id="IPR029063">
    <property type="entry name" value="SAM-dependent_MTases_sf"/>
</dbReference>
<sequence>MSTRKVIENSAIVAPAAKPFIRWAGGKTRLLKRILPFIPLEIRDYYEPFVGGGAVFFAAQKRISGTAYLSDLNANLINAWQIMKAHPVQLLPYFDEYIKRDSEGFYYEMRAKEPSSEIERAARFFYLNGTSWNHLWRENSRTGAMNTPWGNRKFRGFTIDEMKSIGSNLQKAEIEVEDFRLALKKPKRGDFVYLDPPYLPILTNQKEREPTSKFNKYTAKPFSQNDLIDLADICEDLTNRGVHWLMSNRDTPEVSDLFKQYHIVRFTTTRSLAAQSKRKVEERESPEALIIGESA</sequence>
<dbReference type="PANTHER" id="PTHR30481">
    <property type="entry name" value="DNA ADENINE METHYLASE"/>
    <property type="match status" value="1"/>
</dbReference>
<dbReference type="AlphaFoldDB" id="A0A6L7IT95"/>
<dbReference type="KEGG" id="egd:GS424_012625"/>
<evidence type="ECO:0000256" key="5">
    <source>
        <dbReference type="ARBA" id="ARBA00022691"/>
    </source>
</evidence>
<proteinExistence type="inferred from homology"/>
<dbReference type="SUPFAM" id="SSF53335">
    <property type="entry name" value="S-adenosyl-L-methionine-dependent methyltransferases"/>
    <property type="match status" value="1"/>
</dbReference>
<evidence type="ECO:0000256" key="1">
    <source>
        <dbReference type="ARBA" id="ARBA00006594"/>
    </source>
</evidence>
<name>A0A6L7IT95_9ACTN</name>
<organism evidence="9 10">
    <name type="scientific">Eggerthella guodeyinii</name>
    <dbReference type="NCBI Taxonomy" id="2690837"/>
    <lineage>
        <taxon>Bacteria</taxon>
        <taxon>Bacillati</taxon>
        <taxon>Actinomycetota</taxon>
        <taxon>Coriobacteriia</taxon>
        <taxon>Eggerthellales</taxon>
        <taxon>Eggerthellaceae</taxon>
        <taxon>Eggerthella</taxon>
    </lineage>
</organism>
<dbReference type="GO" id="GO:0006298">
    <property type="term" value="P:mismatch repair"/>
    <property type="evidence" value="ECO:0007669"/>
    <property type="project" value="TreeGrafter"/>
</dbReference>
<feature type="binding site" evidence="7">
    <location>
        <position position="71"/>
    </location>
    <ligand>
        <name>S-adenosyl-L-methionine</name>
        <dbReference type="ChEBI" id="CHEBI:59789"/>
    </ligand>
</feature>
<comment type="catalytic activity">
    <reaction evidence="6 8">
        <text>a 2'-deoxyadenosine in DNA + S-adenosyl-L-methionine = an N(6)-methyl-2'-deoxyadenosine in DNA + S-adenosyl-L-homocysteine + H(+)</text>
        <dbReference type="Rhea" id="RHEA:15197"/>
        <dbReference type="Rhea" id="RHEA-COMP:12418"/>
        <dbReference type="Rhea" id="RHEA-COMP:12419"/>
        <dbReference type="ChEBI" id="CHEBI:15378"/>
        <dbReference type="ChEBI" id="CHEBI:57856"/>
        <dbReference type="ChEBI" id="CHEBI:59789"/>
        <dbReference type="ChEBI" id="CHEBI:90615"/>
        <dbReference type="ChEBI" id="CHEBI:90616"/>
        <dbReference type="EC" id="2.1.1.72"/>
    </reaction>
</comment>
<keyword evidence="3 8" id="KW-0489">Methyltransferase</keyword>
<dbReference type="InterPro" id="IPR012327">
    <property type="entry name" value="MeTrfase_D12"/>
</dbReference>
<feature type="binding site" evidence="7">
    <location>
        <position position="195"/>
    </location>
    <ligand>
        <name>S-adenosyl-L-methionine</name>
        <dbReference type="ChEBI" id="CHEBI:59789"/>
    </ligand>
</feature>
<dbReference type="InterPro" id="IPR002052">
    <property type="entry name" value="DNA_methylase_N6_adenine_CS"/>
</dbReference>
<dbReference type="Proteomes" id="UP000478463">
    <property type="component" value="Chromosome"/>
</dbReference>
<comment type="similarity">
    <text evidence="1 8">Belongs to the N(4)/N(6)-methyltransferase family.</text>
</comment>
<protein>
    <recommendedName>
        <fullName evidence="2 8">Site-specific DNA-methyltransferase (adenine-specific)</fullName>
        <ecNumber evidence="2 8">2.1.1.72</ecNumber>
    </recommendedName>
</protein>
<dbReference type="REBASE" id="451864">
    <property type="entry name" value="M.Esp1101ORF12625P"/>
</dbReference>
<dbReference type="EC" id="2.1.1.72" evidence="2 8"/>
<dbReference type="PIRSF" id="PIRSF000398">
    <property type="entry name" value="M_m6A_EcoRV"/>
    <property type="match status" value="1"/>
</dbReference>
<dbReference type="GO" id="GO:0032259">
    <property type="term" value="P:methylation"/>
    <property type="evidence" value="ECO:0007669"/>
    <property type="project" value="UniProtKB-KW"/>
</dbReference>
<evidence type="ECO:0000313" key="10">
    <source>
        <dbReference type="Proteomes" id="UP000478463"/>
    </source>
</evidence>
<dbReference type="PROSITE" id="PS00092">
    <property type="entry name" value="N6_MTASE"/>
    <property type="match status" value="1"/>
</dbReference>
<evidence type="ECO:0000256" key="2">
    <source>
        <dbReference type="ARBA" id="ARBA00011900"/>
    </source>
</evidence>
<dbReference type="GO" id="GO:1904047">
    <property type="term" value="F:S-adenosyl-L-methionine binding"/>
    <property type="evidence" value="ECO:0007669"/>
    <property type="project" value="TreeGrafter"/>
</dbReference>
<dbReference type="GO" id="GO:0009007">
    <property type="term" value="F:site-specific DNA-methyltransferase (adenine-specific) activity"/>
    <property type="evidence" value="ECO:0007669"/>
    <property type="project" value="UniProtKB-UniRule"/>
</dbReference>
<feature type="binding site" evidence="7">
    <location>
        <position position="23"/>
    </location>
    <ligand>
        <name>S-adenosyl-L-methionine</name>
        <dbReference type="ChEBI" id="CHEBI:59789"/>
    </ligand>
</feature>
<dbReference type="PRINTS" id="PR00505">
    <property type="entry name" value="D12N6MTFRASE"/>
</dbReference>
<dbReference type="Pfam" id="PF02086">
    <property type="entry name" value="MethyltransfD12"/>
    <property type="match status" value="1"/>
</dbReference>
<dbReference type="InterPro" id="IPR012263">
    <property type="entry name" value="M_m6A_EcoRV"/>
</dbReference>
<dbReference type="GO" id="GO:0043565">
    <property type="term" value="F:sequence-specific DNA binding"/>
    <property type="evidence" value="ECO:0007669"/>
    <property type="project" value="TreeGrafter"/>
</dbReference>
<keyword evidence="5 8" id="KW-0949">S-adenosyl-L-methionine</keyword>
<feature type="binding site" evidence="7">
    <location>
        <position position="27"/>
    </location>
    <ligand>
        <name>S-adenosyl-L-methionine</name>
        <dbReference type="ChEBI" id="CHEBI:59789"/>
    </ligand>
</feature>
<evidence type="ECO:0000256" key="3">
    <source>
        <dbReference type="ARBA" id="ARBA00022603"/>
    </source>
</evidence>
<dbReference type="PANTHER" id="PTHR30481:SF3">
    <property type="entry name" value="DNA ADENINE METHYLASE"/>
    <property type="match status" value="1"/>
</dbReference>
<keyword evidence="4 8" id="KW-0808">Transferase</keyword>
<gene>
    <name evidence="9" type="ORF">GS424_012625</name>
</gene>
<dbReference type="NCBIfam" id="TIGR00571">
    <property type="entry name" value="dam"/>
    <property type="match status" value="1"/>
</dbReference>
<evidence type="ECO:0000256" key="4">
    <source>
        <dbReference type="ARBA" id="ARBA00022679"/>
    </source>
</evidence>
<accession>A0A6L7IT95</accession>
<dbReference type="EMBL" id="CP063310">
    <property type="protein sequence ID" value="QOS67356.1"/>
    <property type="molecule type" value="Genomic_DNA"/>
</dbReference>
<dbReference type="Gene3D" id="3.40.50.150">
    <property type="entry name" value="Vaccinia Virus protein VP39"/>
    <property type="match status" value="1"/>
</dbReference>